<evidence type="ECO:0000313" key="7">
    <source>
        <dbReference type="Proteomes" id="UP001633002"/>
    </source>
</evidence>
<feature type="transmembrane region" description="Helical" evidence="4">
    <location>
        <begin position="535"/>
        <end position="558"/>
    </location>
</feature>
<protein>
    <recommendedName>
        <fullName evidence="5">PGG domain-containing protein</fullName>
    </recommendedName>
</protein>
<feature type="transmembrane region" description="Helical" evidence="4">
    <location>
        <begin position="433"/>
        <end position="455"/>
    </location>
</feature>
<keyword evidence="4" id="KW-0472">Membrane</keyword>
<sequence>MANDLLYPAVFSGDLERVTSLLLHDGIDVNLKAGREHDRLSRTPLHLACRKGFTEIVAMLLNYEDKINVNIRAKGGITPLHLAIFCENDEIVRLLLKHPEIDLNARTDEEELTALHMSACSGSTSIVRMILDEHRKTKVEEQLRPIINGLDKLGRTPLHYAAYPNITTKSNQATLKLANSIQESAIWGELPRPRLSDYIVSEICSEMTALHLALEIVEEELGPDADPREVVMRLVTAFLEHPSTDVTIENNKEQSPMDLAIQRKFEGVLMGLIRRSFDLFEVCRKLLKSCLSKKSDGSLIPVIFREIHEQLDDLELMGVEGKFAVTIIHKLAYAGFAELLQILLTIPGLGEYNVNAEDSDKQTALHFATIGGHTRVVKVLIGIPELEFNHEDRFNQTALQIAVKRKQDIRNLLFGRPEVKDWIERLYRDRQDFVDAANAIFVGAALIASVTYAGWLQPPLGYTPYYEYSVPDPAPPDTYQVFATVKQHMSVRIFWACNSLAFFFAIATVISGAEAVLPKFGGTLINEEVHAPRKYLLRTCLLLVFAVSFVLGAFVAAGFASLPPVLSLEIYMVITSVIGGIICVVFLVWFLKTLYF</sequence>
<dbReference type="PROSITE" id="PS50088">
    <property type="entry name" value="ANK_REPEAT"/>
    <property type="match status" value="2"/>
</dbReference>
<evidence type="ECO:0000313" key="6">
    <source>
        <dbReference type="EMBL" id="KAL3700700.1"/>
    </source>
</evidence>
<evidence type="ECO:0000256" key="4">
    <source>
        <dbReference type="SAM" id="Phobius"/>
    </source>
</evidence>
<keyword evidence="1" id="KW-0677">Repeat</keyword>
<feature type="repeat" description="ANK" evidence="3">
    <location>
        <begin position="75"/>
        <end position="98"/>
    </location>
</feature>
<dbReference type="SMART" id="SM00248">
    <property type="entry name" value="ANK"/>
    <property type="match status" value="7"/>
</dbReference>
<comment type="caution">
    <text evidence="6">The sequence shown here is derived from an EMBL/GenBank/DDBJ whole genome shotgun (WGS) entry which is preliminary data.</text>
</comment>
<dbReference type="PANTHER" id="PTHR24198">
    <property type="entry name" value="ANKYRIN REPEAT AND PROTEIN KINASE DOMAIN-CONTAINING PROTEIN"/>
    <property type="match status" value="1"/>
</dbReference>
<evidence type="ECO:0000256" key="1">
    <source>
        <dbReference type="ARBA" id="ARBA00022737"/>
    </source>
</evidence>
<evidence type="ECO:0000256" key="3">
    <source>
        <dbReference type="PROSITE-ProRule" id="PRU00023"/>
    </source>
</evidence>
<dbReference type="PROSITE" id="PS50297">
    <property type="entry name" value="ANK_REP_REGION"/>
    <property type="match status" value="2"/>
</dbReference>
<keyword evidence="7" id="KW-1185">Reference proteome</keyword>
<feature type="repeat" description="ANK" evidence="3">
    <location>
        <begin position="40"/>
        <end position="72"/>
    </location>
</feature>
<dbReference type="AlphaFoldDB" id="A0ABD3IE82"/>
<dbReference type="Pfam" id="PF12796">
    <property type="entry name" value="Ank_2"/>
    <property type="match status" value="3"/>
</dbReference>
<gene>
    <name evidence="6" type="ORF">R1sor_018722</name>
</gene>
<keyword evidence="2 3" id="KW-0040">ANK repeat</keyword>
<keyword evidence="4" id="KW-1133">Transmembrane helix</keyword>
<dbReference type="InterPro" id="IPR026961">
    <property type="entry name" value="PGG_dom"/>
</dbReference>
<dbReference type="PANTHER" id="PTHR24198:SF165">
    <property type="entry name" value="ANKYRIN REPEAT-CONTAINING PROTEIN-RELATED"/>
    <property type="match status" value="1"/>
</dbReference>
<dbReference type="Proteomes" id="UP001633002">
    <property type="component" value="Unassembled WGS sequence"/>
</dbReference>
<name>A0ABD3IE82_9MARC</name>
<dbReference type="EMBL" id="JBJQOH010000001">
    <property type="protein sequence ID" value="KAL3700700.1"/>
    <property type="molecule type" value="Genomic_DNA"/>
</dbReference>
<evidence type="ECO:0000259" key="5">
    <source>
        <dbReference type="Pfam" id="PF13962"/>
    </source>
</evidence>
<feature type="transmembrane region" description="Helical" evidence="4">
    <location>
        <begin position="493"/>
        <end position="514"/>
    </location>
</feature>
<reference evidence="6 7" key="1">
    <citation type="submission" date="2024-09" db="EMBL/GenBank/DDBJ databases">
        <title>Chromosome-scale assembly of Riccia sorocarpa.</title>
        <authorList>
            <person name="Paukszto L."/>
        </authorList>
    </citation>
    <scope>NUCLEOTIDE SEQUENCE [LARGE SCALE GENOMIC DNA]</scope>
    <source>
        <strain evidence="6">LP-2024</strain>
        <tissue evidence="6">Aerial parts of the thallus</tissue>
    </source>
</reference>
<dbReference type="SUPFAM" id="SSF48403">
    <property type="entry name" value="Ankyrin repeat"/>
    <property type="match status" value="2"/>
</dbReference>
<feature type="transmembrane region" description="Helical" evidence="4">
    <location>
        <begin position="570"/>
        <end position="591"/>
    </location>
</feature>
<proteinExistence type="predicted"/>
<dbReference type="Gene3D" id="1.25.40.20">
    <property type="entry name" value="Ankyrin repeat-containing domain"/>
    <property type="match status" value="2"/>
</dbReference>
<dbReference type="Pfam" id="PF13962">
    <property type="entry name" value="PGG"/>
    <property type="match status" value="1"/>
</dbReference>
<accession>A0ABD3IE82</accession>
<feature type="domain" description="PGG" evidence="5">
    <location>
        <begin position="434"/>
        <end position="559"/>
    </location>
</feature>
<dbReference type="InterPro" id="IPR036770">
    <property type="entry name" value="Ankyrin_rpt-contain_sf"/>
</dbReference>
<keyword evidence="4" id="KW-0812">Transmembrane</keyword>
<dbReference type="InterPro" id="IPR002110">
    <property type="entry name" value="Ankyrin_rpt"/>
</dbReference>
<organism evidence="6 7">
    <name type="scientific">Riccia sorocarpa</name>
    <dbReference type="NCBI Taxonomy" id="122646"/>
    <lineage>
        <taxon>Eukaryota</taxon>
        <taxon>Viridiplantae</taxon>
        <taxon>Streptophyta</taxon>
        <taxon>Embryophyta</taxon>
        <taxon>Marchantiophyta</taxon>
        <taxon>Marchantiopsida</taxon>
        <taxon>Marchantiidae</taxon>
        <taxon>Marchantiales</taxon>
        <taxon>Ricciaceae</taxon>
        <taxon>Riccia</taxon>
    </lineage>
</organism>
<evidence type="ECO:0000256" key="2">
    <source>
        <dbReference type="ARBA" id="ARBA00023043"/>
    </source>
</evidence>